<feature type="domain" description="ACT" evidence="1">
    <location>
        <begin position="5"/>
        <end position="76"/>
    </location>
</feature>
<gene>
    <name evidence="2" type="ORF">INF28_04180</name>
</gene>
<dbReference type="InterPro" id="IPR045739">
    <property type="entry name" value="ACT_dom_pair"/>
</dbReference>
<dbReference type="CDD" id="cd04908">
    <property type="entry name" value="ACT_Bt0572_1"/>
    <property type="match status" value="1"/>
</dbReference>
<reference evidence="2" key="1">
    <citation type="submission" date="2020-10" db="EMBL/GenBank/DDBJ databases">
        <title>ChiBAC.</title>
        <authorList>
            <person name="Zenner C."/>
            <person name="Hitch T.C.A."/>
            <person name="Clavel T."/>
        </authorList>
    </citation>
    <scope>NUCLEOTIDE SEQUENCE</scope>
    <source>
        <strain evidence="2">DSM 107454</strain>
    </source>
</reference>
<comment type="caution">
    <text evidence="2">The sequence shown here is derived from an EMBL/GenBank/DDBJ whole genome shotgun (WGS) entry which is preliminary data.</text>
</comment>
<proteinExistence type="predicted"/>
<evidence type="ECO:0000313" key="2">
    <source>
        <dbReference type="EMBL" id="MBE5039658.1"/>
    </source>
</evidence>
<name>A0A9D5RB38_9FIRM</name>
<dbReference type="PANTHER" id="PTHR40099:SF1">
    <property type="entry name" value="ACETOLACTATE SYNTHASE, SMALL SUBUNIT"/>
    <property type="match status" value="1"/>
</dbReference>
<protein>
    <submittedName>
        <fullName evidence="2">ACT domain-containing protein</fullName>
    </submittedName>
</protein>
<dbReference type="Proteomes" id="UP000806542">
    <property type="component" value="Unassembled WGS sequence"/>
</dbReference>
<organism evidence="2 3">
    <name type="scientific">Ructibacterium gallinarum</name>
    <dbReference type="NCBI Taxonomy" id="2779355"/>
    <lineage>
        <taxon>Bacteria</taxon>
        <taxon>Bacillati</taxon>
        <taxon>Bacillota</taxon>
        <taxon>Clostridia</taxon>
        <taxon>Eubacteriales</taxon>
        <taxon>Oscillospiraceae</taxon>
        <taxon>Ructibacterium</taxon>
    </lineage>
</organism>
<dbReference type="RefSeq" id="WP_226392218.1">
    <property type="nucleotide sequence ID" value="NZ_JADCKB010000006.1"/>
</dbReference>
<evidence type="ECO:0000259" key="1">
    <source>
        <dbReference type="PROSITE" id="PS51671"/>
    </source>
</evidence>
<keyword evidence="3" id="KW-1185">Reference proteome</keyword>
<accession>A0A9D5RB38</accession>
<dbReference type="PANTHER" id="PTHR40099">
    <property type="entry name" value="ACETOLACTATE SYNTHASE, SMALL SUBUNIT"/>
    <property type="match status" value="1"/>
</dbReference>
<dbReference type="EMBL" id="JADCKB010000006">
    <property type="protein sequence ID" value="MBE5039658.1"/>
    <property type="molecule type" value="Genomic_DNA"/>
</dbReference>
<dbReference type="SUPFAM" id="SSF55021">
    <property type="entry name" value="ACT-like"/>
    <property type="match status" value="2"/>
</dbReference>
<dbReference type="InterPro" id="IPR002912">
    <property type="entry name" value="ACT_dom"/>
</dbReference>
<sequence>MFIKQISVFMENRPGRLAEITQVLSDNNIDMRAINIADTTDFGILRMIVDDAEKAEKVLRENNMTASVTDVLAVSIDDTVGAFSKVIALLKEENISIEYIYSFIGEKSAKAVIVIKTNDAERSFQLLQQGGIHVLSSDDLNNLSYAK</sequence>
<dbReference type="InterPro" id="IPR045865">
    <property type="entry name" value="ACT-like_dom_sf"/>
</dbReference>
<dbReference type="Pfam" id="PF19571">
    <property type="entry name" value="ACT_8"/>
    <property type="match status" value="1"/>
</dbReference>
<dbReference type="PROSITE" id="PS51671">
    <property type="entry name" value="ACT"/>
    <property type="match status" value="1"/>
</dbReference>
<dbReference type="CDD" id="cd04882">
    <property type="entry name" value="ACT_Bt0572_2"/>
    <property type="match status" value="1"/>
</dbReference>
<dbReference type="AlphaFoldDB" id="A0A9D5RB38"/>
<evidence type="ECO:0000313" key="3">
    <source>
        <dbReference type="Proteomes" id="UP000806542"/>
    </source>
</evidence>
<dbReference type="Gene3D" id="3.30.2130.10">
    <property type="entry name" value="VC0802-like"/>
    <property type="match status" value="1"/>
</dbReference>